<proteinExistence type="predicted"/>
<dbReference type="Pfam" id="PF12770">
    <property type="entry name" value="CHAT"/>
    <property type="match status" value="1"/>
</dbReference>
<sequence length="568" mass="62562">MSYVSYYNYSHDPSYLHQALPLFRSACALSAGSPRRRFEYAHWWALNACKHSALNPIEACQAAIDLLPQFIWLGTTADQHYHDLKSIQTLAVDAAHAAIISSNHSLALEWLEHTRCIAWNQNLMLRSPLDHLLDSHPTLATRLQTVASELHVASSNSRESLALSRSTTLEQVAQDHRRLAQEYEDLLTQARIQPGFEDFLRPMKAAGLMYAARNGPIVVINCHEQRSDVIMVLPNQNTIGHLSLPSFNSKKAQDAHSTIRSILSRKGIQERGCKLRQQPDSEFPDVLMMLWTDVVKPVLDFLDFMANDPGARLPHITWCPTGAASFLPLHAAGDYSHPVGSRVFNYVVSTYTPTLTALLASHPSALSCNSQVLAIGQANTPGRKKLPGTTAELQLIRTHVEGRARYLELTDAQATPTTVLDAMEKHDWVHLACHAHQNVHDPTKSGFFLHDGTLDLAAINRRLFNRKGLAFLSACQTATGDETLPNEAVHLASGMLMAGYSSVITTMWSVGDAEAPLVADKVYSQLMKTGTLGNGEAGKALHDAVAGLRSSIGEKEFGRWVPFIHIGS</sequence>
<dbReference type="Proteomes" id="UP000663827">
    <property type="component" value="Unassembled WGS sequence"/>
</dbReference>
<dbReference type="AlphaFoldDB" id="A0A8H3E5Y3"/>
<gene>
    <name evidence="2" type="ORF">RDB_LOCUS156733</name>
</gene>
<evidence type="ECO:0000259" key="1">
    <source>
        <dbReference type="Pfam" id="PF12770"/>
    </source>
</evidence>
<dbReference type="EMBL" id="CAJNJQ010004786">
    <property type="protein sequence ID" value="CAE7213966.1"/>
    <property type="molecule type" value="Genomic_DNA"/>
</dbReference>
<evidence type="ECO:0000313" key="3">
    <source>
        <dbReference type="Proteomes" id="UP000663827"/>
    </source>
</evidence>
<reference evidence="2" key="1">
    <citation type="submission" date="2021-01" db="EMBL/GenBank/DDBJ databases">
        <authorList>
            <person name="Kaushik A."/>
        </authorList>
    </citation>
    <scope>NUCLEOTIDE SEQUENCE</scope>
    <source>
        <strain evidence="2">AG5</strain>
    </source>
</reference>
<protein>
    <recommendedName>
        <fullName evidence="1">CHAT domain-containing protein</fullName>
    </recommendedName>
</protein>
<feature type="domain" description="CHAT" evidence="1">
    <location>
        <begin position="290"/>
        <end position="568"/>
    </location>
</feature>
<accession>A0A8H3E5Y3</accession>
<dbReference type="InterPro" id="IPR024983">
    <property type="entry name" value="CHAT_dom"/>
</dbReference>
<comment type="caution">
    <text evidence="2">The sequence shown here is derived from an EMBL/GenBank/DDBJ whole genome shotgun (WGS) entry which is preliminary data.</text>
</comment>
<name>A0A8H3E5Y3_9AGAM</name>
<organism evidence="2 3">
    <name type="scientific">Rhizoctonia solani</name>
    <dbReference type="NCBI Taxonomy" id="456999"/>
    <lineage>
        <taxon>Eukaryota</taxon>
        <taxon>Fungi</taxon>
        <taxon>Dikarya</taxon>
        <taxon>Basidiomycota</taxon>
        <taxon>Agaricomycotina</taxon>
        <taxon>Agaricomycetes</taxon>
        <taxon>Cantharellales</taxon>
        <taxon>Ceratobasidiaceae</taxon>
        <taxon>Rhizoctonia</taxon>
    </lineage>
</organism>
<evidence type="ECO:0000313" key="2">
    <source>
        <dbReference type="EMBL" id="CAE7213966.1"/>
    </source>
</evidence>